<reference evidence="1 2" key="1">
    <citation type="journal article" date="2018" name="Science">
        <title>The opium poppy genome and morphinan production.</title>
        <authorList>
            <person name="Guo L."/>
            <person name="Winzer T."/>
            <person name="Yang X."/>
            <person name="Li Y."/>
            <person name="Ning Z."/>
            <person name="He Z."/>
            <person name="Teodor R."/>
            <person name="Lu Y."/>
            <person name="Bowser T.A."/>
            <person name="Graham I.A."/>
            <person name="Ye K."/>
        </authorList>
    </citation>
    <scope>NUCLEOTIDE SEQUENCE [LARGE SCALE GENOMIC DNA]</scope>
    <source>
        <strain evidence="2">cv. HN1</strain>
        <tissue evidence="1">Leaves</tissue>
    </source>
</reference>
<accession>A0A4Y7I998</accession>
<evidence type="ECO:0000313" key="1">
    <source>
        <dbReference type="EMBL" id="RZC45513.1"/>
    </source>
</evidence>
<gene>
    <name evidence="1" type="ORF">C5167_038473</name>
</gene>
<dbReference type="Proteomes" id="UP000316621">
    <property type="component" value="Chromosome 1"/>
</dbReference>
<name>A0A4Y7I998_PAPSO</name>
<evidence type="ECO:0000313" key="2">
    <source>
        <dbReference type="Proteomes" id="UP000316621"/>
    </source>
</evidence>
<keyword evidence="2" id="KW-1185">Reference proteome</keyword>
<organism evidence="1 2">
    <name type="scientific">Papaver somniferum</name>
    <name type="common">Opium poppy</name>
    <dbReference type="NCBI Taxonomy" id="3469"/>
    <lineage>
        <taxon>Eukaryota</taxon>
        <taxon>Viridiplantae</taxon>
        <taxon>Streptophyta</taxon>
        <taxon>Embryophyta</taxon>
        <taxon>Tracheophyta</taxon>
        <taxon>Spermatophyta</taxon>
        <taxon>Magnoliopsida</taxon>
        <taxon>Ranunculales</taxon>
        <taxon>Papaveraceae</taxon>
        <taxon>Papaveroideae</taxon>
        <taxon>Papaver</taxon>
    </lineage>
</organism>
<sequence>MPQQPFNFSICNQPDSITCNCTSLPAAPLQPTLQSHQLLNSLAATAPTAIQFSYLILILKLQPRQQQHHQFHCSSLQFHEQQQHHFLQLKTKSSSNPFIPASISCNSDLITHLELNKTITSAQLPT</sequence>
<proteinExistence type="predicted"/>
<dbReference type="AlphaFoldDB" id="A0A4Y7I998"/>
<protein>
    <submittedName>
        <fullName evidence="1">Uncharacterized protein</fullName>
    </submittedName>
</protein>
<dbReference type="Gramene" id="RZC45513">
    <property type="protein sequence ID" value="RZC45513"/>
    <property type="gene ID" value="C5167_038473"/>
</dbReference>
<dbReference type="EMBL" id="CM010715">
    <property type="protein sequence ID" value="RZC45513.1"/>
    <property type="molecule type" value="Genomic_DNA"/>
</dbReference>